<keyword evidence="5 6" id="KW-0472">Membrane</keyword>
<dbReference type="Proteomes" id="UP000604083">
    <property type="component" value="Unassembled WGS sequence"/>
</dbReference>
<evidence type="ECO:0000256" key="5">
    <source>
        <dbReference type="ARBA" id="ARBA00023136"/>
    </source>
</evidence>
<dbReference type="Gene3D" id="1.10.357.140">
    <property type="entry name" value="UbiA prenyltransferase"/>
    <property type="match status" value="1"/>
</dbReference>
<dbReference type="AlphaFoldDB" id="A0A934VLT8"/>
<dbReference type="GO" id="GO:0016020">
    <property type="term" value="C:membrane"/>
    <property type="evidence" value="ECO:0007669"/>
    <property type="project" value="UniProtKB-SubCell"/>
</dbReference>
<feature type="transmembrane region" description="Helical" evidence="6">
    <location>
        <begin position="20"/>
        <end position="40"/>
    </location>
</feature>
<feature type="transmembrane region" description="Helical" evidence="6">
    <location>
        <begin position="144"/>
        <end position="164"/>
    </location>
</feature>
<keyword evidence="4 6" id="KW-1133">Transmembrane helix</keyword>
<keyword evidence="2" id="KW-1003">Cell membrane</keyword>
<evidence type="ECO:0000256" key="2">
    <source>
        <dbReference type="ARBA" id="ARBA00022475"/>
    </source>
</evidence>
<protein>
    <submittedName>
        <fullName evidence="7">UbiA prenyltransferase family protein</fullName>
    </submittedName>
</protein>
<dbReference type="EMBL" id="JAENIO010000008">
    <property type="protein sequence ID" value="MBK1833431.1"/>
    <property type="molecule type" value="Genomic_DNA"/>
</dbReference>
<dbReference type="CDD" id="cd13963">
    <property type="entry name" value="PT_UbiA_2"/>
    <property type="match status" value="1"/>
</dbReference>
<evidence type="ECO:0000313" key="8">
    <source>
        <dbReference type="Proteomes" id="UP000604083"/>
    </source>
</evidence>
<accession>A0A934VLT8</accession>
<comment type="caution">
    <text evidence="7">The sequence shown here is derived from an EMBL/GenBank/DDBJ whole genome shotgun (WGS) entry which is preliminary data.</text>
</comment>
<dbReference type="InterPro" id="IPR044878">
    <property type="entry name" value="UbiA_sf"/>
</dbReference>
<evidence type="ECO:0000256" key="3">
    <source>
        <dbReference type="ARBA" id="ARBA00022692"/>
    </source>
</evidence>
<organism evidence="7 8">
    <name type="scientific">Roseibacillus ishigakijimensis</name>
    <dbReference type="NCBI Taxonomy" id="454146"/>
    <lineage>
        <taxon>Bacteria</taxon>
        <taxon>Pseudomonadati</taxon>
        <taxon>Verrucomicrobiota</taxon>
        <taxon>Verrucomicrobiia</taxon>
        <taxon>Verrucomicrobiales</taxon>
        <taxon>Verrucomicrobiaceae</taxon>
        <taxon>Roseibacillus</taxon>
    </lineage>
</organism>
<feature type="transmembrane region" description="Helical" evidence="6">
    <location>
        <begin position="190"/>
        <end position="212"/>
    </location>
</feature>
<dbReference type="InterPro" id="IPR000537">
    <property type="entry name" value="UbiA_prenyltransferase"/>
</dbReference>
<dbReference type="GO" id="GO:0016765">
    <property type="term" value="F:transferase activity, transferring alkyl or aryl (other than methyl) groups"/>
    <property type="evidence" value="ECO:0007669"/>
    <property type="project" value="InterPro"/>
</dbReference>
<evidence type="ECO:0000256" key="6">
    <source>
        <dbReference type="SAM" id="Phobius"/>
    </source>
</evidence>
<evidence type="ECO:0000256" key="1">
    <source>
        <dbReference type="ARBA" id="ARBA00004141"/>
    </source>
</evidence>
<keyword evidence="3 6" id="KW-0812">Transmembrane</keyword>
<keyword evidence="8" id="KW-1185">Reference proteome</keyword>
<feature type="transmembrane region" description="Helical" evidence="6">
    <location>
        <begin position="249"/>
        <end position="272"/>
    </location>
</feature>
<gene>
    <name evidence="7" type="ORF">JIN78_05090</name>
</gene>
<reference evidence="7" key="1">
    <citation type="submission" date="2021-01" db="EMBL/GenBank/DDBJ databases">
        <title>Modified the classification status of verrucomicrobia.</title>
        <authorList>
            <person name="Feng X."/>
        </authorList>
    </citation>
    <scope>NUCLEOTIDE SEQUENCE</scope>
    <source>
        <strain evidence="7">KCTC 12986</strain>
    </source>
</reference>
<evidence type="ECO:0000256" key="4">
    <source>
        <dbReference type="ARBA" id="ARBA00022989"/>
    </source>
</evidence>
<evidence type="ECO:0000313" key="7">
    <source>
        <dbReference type="EMBL" id="MBK1833431.1"/>
    </source>
</evidence>
<feature type="transmembrane region" description="Helical" evidence="6">
    <location>
        <begin position="218"/>
        <end position="237"/>
    </location>
</feature>
<feature type="transmembrane region" description="Helical" evidence="6">
    <location>
        <begin position="61"/>
        <end position="85"/>
    </location>
</feature>
<comment type="subcellular location">
    <subcellularLocation>
        <location evidence="1">Membrane</location>
        <topology evidence="1">Multi-pass membrane protein</topology>
    </subcellularLocation>
</comment>
<proteinExistence type="predicted"/>
<dbReference type="RefSeq" id="WP_200390865.1">
    <property type="nucleotide sequence ID" value="NZ_JAENIO010000008.1"/>
</dbReference>
<feature type="transmembrane region" description="Helical" evidence="6">
    <location>
        <begin position="118"/>
        <end position="138"/>
    </location>
</feature>
<sequence length="273" mass="29408">MAALFFAGKAGDLASWWQVLPVLVAFSALASAGYLWNDVLNREEDGRHPRKRHRPVASGLLPGRQVLLLSGLLALGGLGCLWTAYGDELASRPACWSGAAYLGLTASYSAFFRGWPFVDVLTLAVGFVLRVAAGAYALGLEPTGWLMGCTYAMALLLGFGKRLGEWRLLEHRGRPVGETRPALRGYSEGLLKTLVGSCCLAVGGLYLAYCLSQPNREILMVSVLPASVGLLSYLRLAWRSESVEAPEKLLFQSSLLAGSVIAFGLLILFIGIW</sequence>
<name>A0A934VLT8_9BACT</name>
<dbReference type="Pfam" id="PF01040">
    <property type="entry name" value="UbiA"/>
    <property type="match status" value="1"/>
</dbReference>